<dbReference type="Gene3D" id="3.40.50.300">
    <property type="entry name" value="P-loop containing nucleotide triphosphate hydrolases"/>
    <property type="match status" value="1"/>
</dbReference>
<evidence type="ECO:0000259" key="7">
    <source>
        <dbReference type="SMART" id="SM00382"/>
    </source>
</evidence>
<dbReference type="Pfam" id="PF02463">
    <property type="entry name" value="SMC_N"/>
    <property type="match status" value="1"/>
</dbReference>
<feature type="binding site" evidence="6">
    <location>
        <begin position="30"/>
        <end position="37"/>
    </location>
    <ligand>
        <name>ATP</name>
        <dbReference type="ChEBI" id="CHEBI:30616"/>
    </ligand>
</feature>
<evidence type="ECO:0000256" key="2">
    <source>
        <dbReference type="ARBA" id="ARBA00022705"/>
    </source>
</evidence>
<dbReference type="EMBL" id="QGGB01000008">
    <property type="protein sequence ID" value="PWN05826.1"/>
    <property type="molecule type" value="Genomic_DNA"/>
</dbReference>
<keyword evidence="2 6" id="KW-0235">DNA replication</keyword>
<dbReference type="GO" id="GO:0005524">
    <property type="term" value="F:ATP binding"/>
    <property type="evidence" value="ECO:0007669"/>
    <property type="project" value="UniProtKB-UniRule"/>
</dbReference>
<comment type="subcellular location">
    <subcellularLocation>
        <location evidence="6">Cytoplasm</location>
    </subcellularLocation>
</comment>
<evidence type="ECO:0000256" key="5">
    <source>
        <dbReference type="ARBA" id="ARBA00023125"/>
    </source>
</evidence>
<comment type="caution">
    <text evidence="8">The sequence shown here is derived from an EMBL/GenBank/DDBJ whole genome shotgun (WGS) entry which is preliminary data.</text>
</comment>
<dbReference type="RefSeq" id="WP_109647269.1">
    <property type="nucleotide sequence ID" value="NZ_QGGB01000008.1"/>
</dbReference>
<gene>
    <name evidence="6" type="primary">recF</name>
    <name evidence="8" type="ORF">DDZ15_11590</name>
</gene>
<feature type="domain" description="AAA+ ATPase" evidence="7">
    <location>
        <begin position="22"/>
        <end position="361"/>
    </location>
</feature>
<comment type="function">
    <text evidence="6">The RecF protein is involved in DNA metabolism; it is required for DNA replication and normal SOS inducibility. RecF binds preferentially to single-stranded, linear DNA. It also seems to bind ATP.</text>
</comment>
<evidence type="ECO:0000313" key="8">
    <source>
        <dbReference type="EMBL" id="PWN05826.1"/>
    </source>
</evidence>
<evidence type="ECO:0000256" key="6">
    <source>
        <dbReference type="HAMAP-Rule" id="MF_00365"/>
    </source>
</evidence>
<evidence type="ECO:0000256" key="1">
    <source>
        <dbReference type="ARBA" id="ARBA00022490"/>
    </source>
</evidence>
<keyword evidence="1 6" id="KW-0963">Cytoplasm</keyword>
<keyword evidence="9" id="KW-1185">Reference proteome</keyword>
<dbReference type="InterPro" id="IPR027417">
    <property type="entry name" value="P-loop_NTPase"/>
</dbReference>
<dbReference type="NCBIfam" id="TIGR00611">
    <property type="entry name" value="recf"/>
    <property type="match status" value="1"/>
</dbReference>
<evidence type="ECO:0000256" key="4">
    <source>
        <dbReference type="ARBA" id="ARBA00022840"/>
    </source>
</evidence>
<sequence>MRINRLKLTHFRNHEETEVRFAPHLNLITGPNGAGKTNLIDAIHYLCMSRSFVTSSDQYVPHQDHKYFMVNGDFEGEIRASFKVSCSYSRGEGKKIFVNDSPLDRLSDLIGMVPVVVLSPEDLKLTSEGPVERRSFLDALISQISPKYLRDLLRYRKIRKQRNRVLQETRGPVSLVESLLEPWNVQLVETGSAIIVKRAEVLNQFKRYLALQYRTISGFNLEPSLTYQTIVDERESEDHVKTEFSRLLAENFEKELEREQTIIGPHRDEIVFYLGDMELRNYGSQGQHRLFSMALKMAQLFYYSDELDDLPIMLLDDVFGNLDQEKTDIITETLNRHKGQTFITSANDRPFSKEQFTETDNNAWFTVSAGEVTRKF</sequence>
<proteinExistence type="inferred from homology"/>
<dbReference type="Gene3D" id="1.20.1050.90">
    <property type="entry name" value="RecF/RecN/SMC, N-terminal domain"/>
    <property type="match status" value="1"/>
</dbReference>
<dbReference type="AlphaFoldDB" id="A0A316TZX9"/>
<dbReference type="SMART" id="SM00382">
    <property type="entry name" value="AAA"/>
    <property type="match status" value="1"/>
</dbReference>
<dbReference type="GO" id="GO:0000731">
    <property type="term" value="P:DNA synthesis involved in DNA repair"/>
    <property type="evidence" value="ECO:0007669"/>
    <property type="project" value="TreeGrafter"/>
</dbReference>
<dbReference type="HAMAP" id="MF_00365">
    <property type="entry name" value="RecF"/>
    <property type="match status" value="1"/>
</dbReference>
<dbReference type="GO" id="GO:0006302">
    <property type="term" value="P:double-strand break repair"/>
    <property type="evidence" value="ECO:0007669"/>
    <property type="project" value="TreeGrafter"/>
</dbReference>
<dbReference type="InterPro" id="IPR003593">
    <property type="entry name" value="AAA+_ATPase"/>
</dbReference>
<dbReference type="PANTHER" id="PTHR32182">
    <property type="entry name" value="DNA REPLICATION AND REPAIR PROTEIN RECF"/>
    <property type="match status" value="1"/>
</dbReference>
<dbReference type="OrthoDB" id="9803889at2"/>
<keyword evidence="3 6" id="KW-0547">Nucleotide-binding</keyword>
<dbReference type="GO" id="GO:0006260">
    <property type="term" value="P:DNA replication"/>
    <property type="evidence" value="ECO:0007669"/>
    <property type="project" value="UniProtKB-UniRule"/>
</dbReference>
<reference evidence="8 9" key="1">
    <citation type="submission" date="2018-05" db="EMBL/GenBank/DDBJ databases">
        <title>Rhodohalobacter halophilus gen. nov., sp. nov., a moderately halophilic member of the family Balneolaceae.</title>
        <authorList>
            <person name="Liu Z.-W."/>
        </authorList>
    </citation>
    <scope>NUCLEOTIDE SEQUENCE [LARGE SCALE GENOMIC DNA]</scope>
    <source>
        <strain evidence="8 9">8A47</strain>
    </source>
</reference>
<evidence type="ECO:0000313" key="9">
    <source>
        <dbReference type="Proteomes" id="UP000245533"/>
    </source>
</evidence>
<comment type="similarity">
    <text evidence="6">Belongs to the RecF family.</text>
</comment>
<protein>
    <recommendedName>
        <fullName evidence="6">DNA replication and repair protein RecF</fullName>
    </recommendedName>
</protein>
<dbReference type="GO" id="GO:0005737">
    <property type="term" value="C:cytoplasm"/>
    <property type="evidence" value="ECO:0007669"/>
    <property type="project" value="UniProtKB-SubCell"/>
</dbReference>
<organism evidence="8 9">
    <name type="scientific">Rhodohalobacter mucosus</name>
    <dbReference type="NCBI Taxonomy" id="2079485"/>
    <lineage>
        <taxon>Bacteria</taxon>
        <taxon>Pseudomonadati</taxon>
        <taxon>Balneolota</taxon>
        <taxon>Balneolia</taxon>
        <taxon>Balneolales</taxon>
        <taxon>Balneolaceae</taxon>
        <taxon>Rhodohalobacter</taxon>
    </lineage>
</organism>
<keyword evidence="6" id="KW-0742">SOS response</keyword>
<dbReference type="GO" id="GO:0003697">
    <property type="term" value="F:single-stranded DNA binding"/>
    <property type="evidence" value="ECO:0007669"/>
    <property type="project" value="UniProtKB-UniRule"/>
</dbReference>
<evidence type="ECO:0000256" key="3">
    <source>
        <dbReference type="ARBA" id="ARBA00022741"/>
    </source>
</evidence>
<keyword evidence="5 6" id="KW-0238">DNA-binding</keyword>
<keyword evidence="4 6" id="KW-0067">ATP-binding</keyword>
<dbReference type="GO" id="GO:0009432">
    <property type="term" value="P:SOS response"/>
    <property type="evidence" value="ECO:0007669"/>
    <property type="project" value="UniProtKB-UniRule"/>
</dbReference>
<dbReference type="PANTHER" id="PTHR32182:SF0">
    <property type="entry name" value="DNA REPLICATION AND REPAIR PROTEIN RECF"/>
    <property type="match status" value="1"/>
</dbReference>
<keyword evidence="6" id="KW-0234">DNA repair</keyword>
<dbReference type="Proteomes" id="UP000245533">
    <property type="component" value="Unassembled WGS sequence"/>
</dbReference>
<keyword evidence="6" id="KW-0227">DNA damage</keyword>
<accession>A0A316TZX9</accession>
<dbReference type="InterPro" id="IPR001238">
    <property type="entry name" value="DNA-binding_RecF"/>
</dbReference>
<dbReference type="InterPro" id="IPR042174">
    <property type="entry name" value="RecF_2"/>
</dbReference>
<dbReference type="InterPro" id="IPR003395">
    <property type="entry name" value="RecF/RecN/SMC_N"/>
</dbReference>
<dbReference type="SUPFAM" id="SSF52540">
    <property type="entry name" value="P-loop containing nucleoside triphosphate hydrolases"/>
    <property type="match status" value="1"/>
</dbReference>
<name>A0A316TZX9_9BACT</name>